<protein>
    <submittedName>
        <fullName evidence="2">Protein phosphatase</fullName>
    </submittedName>
</protein>
<dbReference type="Pfam" id="PF13672">
    <property type="entry name" value="PP2C_2"/>
    <property type="match status" value="1"/>
</dbReference>
<dbReference type="AlphaFoldDB" id="A0A562PI25"/>
<dbReference type="InterPro" id="IPR036457">
    <property type="entry name" value="PPM-type-like_dom_sf"/>
</dbReference>
<evidence type="ECO:0000259" key="1">
    <source>
        <dbReference type="PROSITE" id="PS51746"/>
    </source>
</evidence>
<feature type="domain" description="PPM-type phosphatase" evidence="1">
    <location>
        <begin position="20"/>
        <end position="278"/>
    </location>
</feature>
<accession>A0A562PI25</accession>
<reference evidence="2 3" key="1">
    <citation type="journal article" date="2015" name="Stand. Genomic Sci.">
        <title>Genomic Encyclopedia of Bacterial and Archaeal Type Strains, Phase III: the genomes of soil and plant-associated and newly described type strains.</title>
        <authorList>
            <person name="Whitman W.B."/>
            <person name="Woyke T."/>
            <person name="Klenk H.P."/>
            <person name="Zhou Y."/>
            <person name="Lilburn T.G."/>
            <person name="Beck B.J."/>
            <person name="De Vos P."/>
            <person name="Vandamme P."/>
            <person name="Eisen J.A."/>
            <person name="Garrity G."/>
            <person name="Hugenholtz P."/>
            <person name="Kyrpides N.C."/>
        </authorList>
    </citation>
    <scope>NUCLEOTIDE SEQUENCE [LARGE SCALE GENOMIC DNA]</scope>
    <source>
        <strain evidence="2 3">CGMCC 1.10685</strain>
    </source>
</reference>
<dbReference type="PROSITE" id="PS51746">
    <property type="entry name" value="PPM_2"/>
    <property type="match status" value="1"/>
</dbReference>
<sequence length="278" mass="29190">MGSWNRPSLSQYQTLELGVAFGITDVGTVRASNQDHFHVAPELNLLAVADGMGGHEAGEIASAEAIRLLCDYLAGQREHAAPHARPAGAPEPADPDATWTGAALKAVATLHDAVAYANAHLYQANLAHHHAEGTGMGTTLTGMWQPVPGGPALIFHVGDSRLYCWRAGALTQLTRDQTLYQQALDLHAPPPLPPRNLLLQAVGPGSFVQPELITHTVAPGDVYLLCSDGLHGETPAAALAGILADARPDNLHACCAGLVAMAKRDGSRDNITAVLLRC</sequence>
<organism evidence="2 3">
    <name type="scientific">Pseudoduganella flava</name>
    <dbReference type="NCBI Taxonomy" id="871742"/>
    <lineage>
        <taxon>Bacteria</taxon>
        <taxon>Pseudomonadati</taxon>
        <taxon>Pseudomonadota</taxon>
        <taxon>Betaproteobacteria</taxon>
        <taxon>Burkholderiales</taxon>
        <taxon>Oxalobacteraceae</taxon>
        <taxon>Telluria group</taxon>
        <taxon>Pseudoduganella</taxon>
    </lineage>
</organism>
<dbReference type="SMART" id="SM00331">
    <property type="entry name" value="PP2C_SIG"/>
    <property type="match status" value="1"/>
</dbReference>
<dbReference type="SMART" id="SM00332">
    <property type="entry name" value="PP2Cc"/>
    <property type="match status" value="1"/>
</dbReference>
<evidence type="ECO:0000313" key="3">
    <source>
        <dbReference type="Proteomes" id="UP000315112"/>
    </source>
</evidence>
<comment type="caution">
    <text evidence="2">The sequence shown here is derived from an EMBL/GenBank/DDBJ whole genome shotgun (WGS) entry which is preliminary data.</text>
</comment>
<evidence type="ECO:0000313" key="2">
    <source>
        <dbReference type="EMBL" id="TWI44091.1"/>
    </source>
</evidence>
<dbReference type="CDD" id="cd00143">
    <property type="entry name" value="PP2Cc"/>
    <property type="match status" value="1"/>
</dbReference>
<gene>
    <name evidence="2" type="ORF">IP92_04610</name>
</gene>
<dbReference type="InterPro" id="IPR001932">
    <property type="entry name" value="PPM-type_phosphatase-like_dom"/>
</dbReference>
<dbReference type="SUPFAM" id="SSF81606">
    <property type="entry name" value="PP2C-like"/>
    <property type="match status" value="1"/>
</dbReference>
<dbReference type="Gene3D" id="3.60.40.10">
    <property type="entry name" value="PPM-type phosphatase domain"/>
    <property type="match status" value="1"/>
</dbReference>
<dbReference type="Proteomes" id="UP000315112">
    <property type="component" value="Unassembled WGS sequence"/>
</dbReference>
<name>A0A562PI25_9BURK</name>
<proteinExistence type="predicted"/>
<dbReference type="EMBL" id="VLKW01000010">
    <property type="protein sequence ID" value="TWI44091.1"/>
    <property type="molecule type" value="Genomic_DNA"/>
</dbReference>